<sequence>RKHKFHLRPDSPLHLPNKEPILGYLNFSAKGTKREEYLEKVAKHQRYLAGDKGSNHDTPAPKPAKATKKSKPSAPKVDLRPPVTKPTSSQQPKPKPAPAKSQGKKRKLVETSDKPKEHRFDDEEVDVQRALEESLKSVYDVPRGSLPPVVIREPESEKYQPLPKNSLADQFIFQRRTSTLTGSSGHDESSSLYVELGLTNSWTNPGEHDEGHAGPNPSEEDEGQARPNPGDAVASQPLSSPIVHFVPNLERIDLEATDVSTQPHPEQMDEGFTATAYPKVQENLKLTVNEHVILKEPASSKGTLPYL</sequence>
<reference evidence="2" key="1">
    <citation type="journal article" date="2019" name="Sci. Rep.">
        <title>Draft genome of Tanacetum cinerariifolium, the natural source of mosquito coil.</title>
        <authorList>
            <person name="Yamashiro T."/>
            <person name="Shiraishi A."/>
            <person name="Satake H."/>
            <person name="Nakayama K."/>
        </authorList>
    </citation>
    <scope>NUCLEOTIDE SEQUENCE</scope>
</reference>
<accession>A0A699JZG7</accession>
<evidence type="ECO:0000256" key="1">
    <source>
        <dbReference type="SAM" id="MobiDB-lite"/>
    </source>
</evidence>
<feature type="region of interest" description="Disordered" evidence="1">
    <location>
        <begin position="199"/>
        <end position="238"/>
    </location>
</feature>
<proteinExistence type="predicted"/>
<feature type="compositionally biased region" description="Basic and acidic residues" evidence="1">
    <location>
        <begin position="108"/>
        <end position="126"/>
    </location>
</feature>
<feature type="region of interest" description="Disordered" evidence="1">
    <location>
        <begin position="47"/>
        <end position="126"/>
    </location>
</feature>
<gene>
    <name evidence="2" type="ORF">Tci_633683</name>
</gene>
<organism evidence="2">
    <name type="scientific">Tanacetum cinerariifolium</name>
    <name type="common">Dalmatian daisy</name>
    <name type="synonym">Chrysanthemum cinerariifolium</name>
    <dbReference type="NCBI Taxonomy" id="118510"/>
    <lineage>
        <taxon>Eukaryota</taxon>
        <taxon>Viridiplantae</taxon>
        <taxon>Streptophyta</taxon>
        <taxon>Embryophyta</taxon>
        <taxon>Tracheophyta</taxon>
        <taxon>Spermatophyta</taxon>
        <taxon>Magnoliopsida</taxon>
        <taxon>eudicotyledons</taxon>
        <taxon>Gunneridae</taxon>
        <taxon>Pentapetalae</taxon>
        <taxon>asterids</taxon>
        <taxon>campanulids</taxon>
        <taxon>Asterales</taxon>
        <taxon>Asteraceae</taxon>
        <taxon>Asteroideae</taxon>
        <taxon>Anthemideae</taxon>
        <taxon>Anthemidinae</taxon>
        <taxon>Tanacetum</taxon>
    </lineage>
</organism>
<feature type="non-terminal residue" evidence="2">
    <location>
        <position position="1"/>
    </location>
</feature>
<evidence type="ECO:0000313" key="2">
    <source>
        <dbReference type="EMBL" id="GFA61711.1"/>
    </source>
</evidence>
<dbReference type="EMBL" id="BKCJ010455935">
    <property type="protein sequence ID" value="GFA61711.1"/>
    <property type="molecule type" value="Genomic_DNA"/>
</dbReference>
<protein>
    <submittedName>
        <fullName evidence="2">Uncharacterized protein</fullName>
    </submittedName>
</protein>
<comment type="caution">
    <text evidence="2">The sequence shown here is derived from an EMBL/GenBank/DDBJ whole genome shotgun (WGS) entry which is preliminary data.</text>
</comment>
<feature type="region of interest" description="Disordered" evidence="1">
    <location>
        <begin position="141"/>
        <end position="165"/>
    </location>
</feature>
<feature type="region of interest" description="Disordered" evidence="1">
    <location>
        <begin position="1"/>
        <end position="20"/>
    </location>
</feature>
<name>A0A699JZG7_TANCI</name>
<dbReference type="AlphaFoldDB" id="A0A699JZG7"/>